<reference evidence="2 3" key="1">
    <citation type="journal article" date="2011" name="BMC Genomics">
        <title>Comparative genomics reveals diversity among xanthomonads infecting tomato and pepper.</title>
        <authorList>
            <person name="Potnis N."/>
            <person name="Krasileva K."/>
            <person name="Chow V."/>
            <person name="Almeida N.F."/>
            <person name="Patil P.B."/>
            <person name="Ryan R.P."/>
            <person name="Sharlach M."/>
            <person name="Behlau F."/>
            <person name="Dow J.M."/>
            <person name="Momol M.T."/>
            <person name="White F.F."/>
            <person name="Preston J.F."/>
            <person name="Vinatzer B.A."/>
            <person name="Koebnik R."/>
            <person name="Setubal J.C."/>
            <person name="Norman D.J."/>
            <person name="Staskawicz B.J."/>
            <person name="Jones J.B."/>
        </authorList>
    </citation>
    <scope>NUCLEOTIDE SEQUENCE [LARGE SCALE GENOMIC DNA]</scope>
    <source>
        <strain evidence="2 3">ATCC 35937</strain>
    </source>
</reference>
<dbReference type="Proteomes" id="UP000003299">
    <property type="component" value="Unassembled WGS sequence"/>
</dbReference>
<feature type="compositionally biased region" description="Low complexity" evidence="1">
    <location>
        <begin position="1"/>
        <end position="19"/>
    </location>
</feature>
<evidence type="ECO:0000256" key="1">
    <source>
        <dbReference type="SAM" id="MobiDB-lite"/>
    </source>
</evidence>
<accession>F0B7Z4</accession>
<dbReference type="AlphaFoldDB" id="F0B7Z4"/>
<organism evidence="2 3">
    <name type="scientific">Xanthomonas vesicatoria ATCC 35937</name>
    <dbReference type="NCBI Taxonomy" id="925775"/>
    <lineage>
        <taxon>Bacteria</taxon>
        <taxon>Pseudomonadati</taxon>
        <taxon>Pseudomonadota</taxon>
        <taxon>Gammaproteobacteria</taxon>
        <taxon>Lysobacterales</taxon>
        <taxon>Lysobacteraceae</taxon>
        <taxon>Xanthomonas</taxon>
    </lineage>
</organism>
<proteinExistence type="predicted"/>
<evidence type="ECO:0000313" key="3">
    <source>
        <dbReference type="Proteomes" id="UP000003299"/>
    </source>
</evidence>
<dbReference type="EMBL" id="AEQV01000004">
    <property type="protein sequence ID" value="EGD11380.1"/>
    <property type="molecule type" value="Genomic_DNA"/>
</dbReference>
<gene>
    <name evidence="2" type="ORF">XVE_0189</name>
</gene>
<feature type="region of interest" description="Disordered" evidence="1">
    <location>
        <begin position="1"/>
        <end position="53"/>
    </location>
</feature>
<protein>
    <submittedName>
        <fullName evidence="2">Uncharacterized protein</fullName>
    </submittedName>
</protein>
<sequence>MGGLQTGASTSSGTDASGAVPADPARLPLRGAGIGGFSVAADDDREGSGRKRN</sequence>
<name>F0B7Z4_9XANT</name>
<comment type="caution">
    <text evidence="2">The sequence shown here is derived from an EMBL/GenBank/DDBJ whole genome shotgun (WGS) entry which is preliminary data.</text>
</comment>
<evidence type="ECO:0000313" key="2">
    <source>
        <dbReference type="EMBL" id="EGD11380.1"/>
    </source>
</evidence>